<dbReference type="PANTHER" id="PTHR33452">
    <property type="entry name" value="OXIDOREDUCTASE CATD-RELATED"/>
    <property type="match status" value="1"/>
</dbReference>
<feature type="transmembrane region" description="Helical" evidence="8">
    <location>
        <begin position="200"/>
        <end position="223"/>
    </location>
</feature>
<dbReference type="Pfam" id="PF07681">
    <property type="entry name" value="DoxX"/>
    <property type="match status" value="1"/>
</dbReference>
<keyword evidence="6 8" id="KW-0472">Membrane</keyword>
<dbReference type="OrthoDB" id="3731535at2"/>
<dbReference type="PANTHER" id="PTHR33452:SF1">
    <property type="entry name" value="INNER MEMBRANE PROTEIN YPHA-RELATED"/>
    <property type="match status" value="1"/>
</dbReference>
<organism evidence="9 10">
    <name type="scientific">Propioniferax innocua</name>
    <dbReference type="NCBI Taxonomy" id="1753"/>
    <lineage>
        <taxon>Bacteria</taxon>
        <taxon>Bacillati</taxon>
        <taxon>Actinomycetota</taxon>
        <taxon>Actinomycetes</taxon>
        <taxon>Propionibacteriales</taxon>
        <taxon>Propionibacteriaceae</taxon>
        <taxon>Propioniferax</taxon>
    </lineage>
</organism>
<feature type="compositionally biased region" description="Basic and acidic residues" evidence="7">
    <location>
        <begin position="1"/>
        <end position="15"/>
    </location>
</feature>
<feature type="region of interest" description="Disordered" evidence="7">
    <location>
        <begin position="1"/>
        <end position="154"/>
    </location>
</feature>
<dbReference type="EMBL" id="VFOR01000002">
    <property type="protein sequence ID" value="TQL58168.1"/>
    <property type="molecule type" value="Genomic_DNA"/>
</dbReference>
<accession>A0A542ZCX1</accession>
<dbReference type="InterPro" id="IPR032808">
    <property type="entry name" value="DoxX"/>
</dbReference>
<comment type="subcellular location">
    <subcellularLocation>
        <location evidence="1">Cell membrane</location>
        <topology evidence="1">Multi-pass membrane protein</topology>
    </subcellularLocation>
</comment>
<comment type="caution">
    <text evidence="9">The sequence shown here is derived from an EMBL/GenBank/DDBJ whole genome shotgun (WGS) entry which is preliminary data.</text>
</comment>
<sequence>MSRQDKDTTKDEKSIKSGSFFDDADQGESTQAMDAKDVTAEEPGTDKSATDDATQKISTDSDTVGKTDSDRIAAGNDAADDEKTQVVAAGSDGDDESEATKVQPVPEDPEAERRRETERRRAEREAALGKRRRRNDKADAQTAPTAPPRPPRTTDKAFGSLGLFVLRLVIAGVMALHGVAKVLDIQGTIGMVEGTLLGQMTGQGVILGYALAIGELLIAVALLFGLATRFAGVGLMAITIMALVFVHWTGNPFNGYELDGEVPLILAGVGFLFLCVGAGGWSADRALRRNRAQRKEDKVNKASSVA</sequence>
<evidence type="ECO:0000256" key="7">
    <source>
        <dbReference type="SAM" id="MobiDB-lite"/>
    </source>
</evidence>
<evidence type="ECO:0000313" key="9">
    <source>
        <dbReference type="EMBL" id="TQL58168.1"/>
    </source>
</evidence>
<dbReference type="InterPro" id="IPR051907">
    <property type="entry name" value="DoxX-like_oxidoreductase"/>
</dbReference>
<name>A0A542ZCX1_9ACTN</name>
<evidence type="ECO:0000256" key="5">
    <source>
        <dbReference type="ARBA" id="ARBA00022989"/>
    </source>
</evidence>
<evidence type="ECO:0000256" key="6">
    <source>
        <dbReference type="ARBA" id="ARBA00023136"/>
    </source>
</evidence>
<proteinExistence type="inferred from homology"/>
<dbReference type="RefSeq" id="WP_142093987.1">
    <property type="nucleotide sequence ID" value="NZ_BAAAMD010000002.1"/>
</dbReference>
<comment type="similarity">
    <text evidence="2">Belongs to the DoxX family.</text>
</comment>
<gene>
    <name evidence="9" type="ORF">FB460_2022</name>
</gene>
<evidence type="ECO:0000313" key="10">
    <source>
        <dbReference type="Proteomes" id="UP000316196"/>
    </source>
</evidence>
<feature type="compositionally biased region" description="Basic and acidic residues" evidence="7">
    <location>
        <begin position="34"/>
        <end position="54"/>
    </location>
</feature>
<dbReference type="GO" id="GO:0005886">
    <property type="term" value="C:plasma membrane"/>
    <property type="evidence" value="ECO:0007669"/>
    <property type="project" value="UniProtKB-SubCell"/>
</dbReference>
<dbReference type="Proteomes" id="UP000316196">
    <property type="component" value="Unassembled WGS sequence"/>
</dbReference>
<keyword evidence="10" id="KW-1185">Reference proteome</keyword>
<keyword evidence="3" id="KW-1003">Cell membrane</keyword>
<feature type="transmembrane region" description="Helical" evidence="8">
    <location>
        <begin position="157"/>
        <end position="180"/>
    </location>
</feature>
<feature type="transmembrane region" description="Helical" evidence="8">
    <location>
        <begin position="262"/>
        <end position="281"/>
    </location>
</feature>
<reference evidence="9 10" key="1">
    <citation type="submission" date="2019-06" db="EMBL/GenBank/DDBJ databases">
        <title>Sequencing the genomes of 1000 actinobacteria strains.</title>
        <authorList>
            <person name="Klenk H.-P."/>
        </authorList>
    </citation>
    <scope>NUCLEOTIDE SEQUENCE [LARGE SCALE GENOMIC DNA]</scope>
    <source>
        <strain evidence="9 10">DSM 8251</strain>
    </source>
</reference>
<keyword evidence="4 8" id="KW-0812">Transmembrane</keyword>
<keyword evidence="5 8" id="KW-1133">Transmembrane helix</keyword>
<dbReference type="AlphaFoldDB" id="A0A542ZCX1"/>
<evidence type="ECO:0000256" key="8">
    <source>
        <dbReference type="SAM" id="Phobius"/>
    </source>
</evidence>
<evidence type="ECO:0000256" key="1">
    <source>
        <dbReference type="ARBA" id="ARBA00004651"/>
    </source>
</evidence>
<evidence type="ECO:0000256" key="3">
    <source>
        <dbReference type="ARBA" id="ARBA00022475"/>
    </source>
</evidence>
<evidence type="ECO:0000256" key="2">
    <source>
        <dbReference type="ARBA" id="ARBA00006679"/>
    </source>
</evidence>
<feature type="compositionally biased region" description="Basic and acidic residues" evidence="7">
    <location>
        <begin position="111"/>
        <end position="128"/>
    </location>
</feature>
<feature type="transmembrane region" description="Helical" evidence="8">
    <location>
        <begin position="230"/>
        <end position="250"/>
    </location>
</feature>
<evidence type="ECO:0000256" key="4">
    <source>
        <dbReference type="ARBA" id="ARBA00022692"/>
    </source>
</evidence>
<protein>
    <submittedName>
        <fullName evidence="9">Putative oxidoreductase</fullName>
    </submittedName>
</protein>